<evidence type="ECO:0000256" key="6">
    <source>
        <dbReference type="ARBA" id="ARBA00022777"/>
    </source>
</evidence>
<dbReference type="AlphaFoldDB" id="A0ABD0YQC5"/>
<organism evidence="12 13">
    <name type="scientific">Ranatra chinensis</name>
    <dbReference type="NCBI Taxonomy" id="642074"/>
    <lineage>
        <taxon>Eukaryota</taxon>
        <taxon>Metazoa</taxon>
        <taxon>Ecdysozoa</taxon>
        <taxon>Arthropoda</taxon>
        <taxon>Hexapoda</taxon>
        <taxon>Insecta</taxon>
        <taxon>Pterygota</taxon>
        <taxon>Neoptera</taxon>
        <taxon>Paraneoptera</taxon>
        <taxon>Hemiptera</taxon>
        <taxon>Heteroptera</taxon>
        <taxon>Panheteroptera</taxon>
        <taxon>Nepomorpha</taxon>
        <taxon>Nepidae</taxon>
        <taxon>Ranatrinae</taxon>
        <taxon>Ranatra</taxon>
    </lineage>
</organism>
<evidence type="ECO:0000256" key="5">
    <source>
        <dbReference type="ARBA" id="ARBA00022741"/>
    </source>
</evidence>
<dbReference type="EC" id="2.7.11.1" evidence="1"/>
<keyword evidence="2" id="KW-0723">Serine/threonine-protein kinase</keyword>
<evidence type="ECO:0000256" key="2">
    <source>
        <dbReference type="ARBA" id="ARBA00022527"/>
    </source>
</evidence>
<evidence type="ECO:0000313" key="12">
    <source>
        <dbReference type="EMBL" id="KAL1138185.1"/>
    </source>
</evidence>
<evidence type="ECO:0000256" key="10">
    <source>
        <dbReference type="ARBA" id="ARBA00060827"/>
    </source>
</evidence>
<feature type="domain" description="Protein kinase" evidence="11">
    <location>
        <begin position="1"/>
        <end position="237"/>
    </location>
</feature>
<dbReference type="PROSITE" id="PS50011">
    <property type="entry name" value="PROTEIN_KINASE_DOM"/>
    <property type="match status" value="1"/>
</dbReference>
<evidence type="ECO:0000256" key="9">
    <source>
        <dbReference type="ARBA" id="ARBA00048679"/>
    </source>
</evidence>
<keyword evidence="13" id="KW-1185">Reference proteome</keyword>
<name>A0ABD0YQC5_9HEMI</name>
<feature type="non-terminal residue" evidence="12">
    <location>
        <position position="1"/>
    </location>
</feature>
<keyword evidence="3" id="KW-0597">Phosphoprotein</keyword>
<evidence type="ECO:0000259" key="11">
    <source>
        <dbReference type="PROSITE" id="PS50011"/>
    </source>
</evidence>
<evidence type="ECO:0000256" key="4">
    <source>
        <dbReference type="ARBA" id="ARBA00022679"/>
    </source>
</evidence>
<evidence type="ECO:0000256" key="7">
    <source>
        <dbReference type="ARBA" id="ARBA00022840"/>
    </source>
</evidence>
<evidence type="ECO:0000256" key="1">
    <source>
        <dbReference type="ARBA" id="ARBA00012513"/>
    </source>
</evidence>
<dbReference type="PANTHER" id="PTHR24342">
    <property type="entry name" value="SERINE/THREONINE-PROTEIN KINASE 17"/>
    <property type="match status" value="1"/>
</dbReference>
<dbReference type="GO" id="GO:0005524">
    <property type="term" value="F:ATP binding"/>
    <property type="evidence" value="ECO:0007669"/>
    <property type="project" value="UniProtKB-KW"/>
</dbReference>
<dbReference type="SMART" id="SM00220">
    <property type="entry name" value="S_TKc"/>
    <property type="match status" value="1"/>
</dbReference>
<dbReference type="Proteomes" id="UP001558652">
    <property type="component" value="Unassembled WGS sequence"/>
</dbReference>
<dbReference type="Gene3D" id="1.10.510.10">
    <property type="entry name" value="Transferase(Phosphotransferase) domain 1"/>
    <property type="match status" value="1"/>
</dbReference>
<dbReference type="InterPro" id="IPR011009">
    <property type="entry name" value="Kinase-like_dom_sf"/>
</dbReference>
<evidence type="ECO:0000256" key="8">
    <source>
        <dbReference type="ARBA" id="ARBA00047899"/>
    </source>
</evidence>
<dbReference type="GO" id="GO:0004674">
    <property type="term" value="F:protein serine/threonine kinase activity"/>
    <property type="evidence" value="ECO:0007669"/>
    <property type="project" value="UniProtKB-KW"/>
</dbReference>
<dbReference type="EMBL" id="JBFDAA010000004">
    <property type="protein sequence ID" value="KAL1138185.1"/>
    <property type="molecule type" value="Genomic_DNA"/>
</dbReference>
<dbReference type="SUPFAM" id="SSF56112">
    <property type="entry name" value="Protein kinase-like (PK-like)"/>
    <property type="match status" value="1"/>
</dbReference>
<reference evidence="12 13" key="1">
    <citation type="submission" date="2024-07" db="EMBL/GenBank/DDBJ databases">
        <title>Chromosome-level genome assembly of the water stick insect Ranatra chinensis (Heteroptera: Nepidae).</title>
        <authorList>
            <person name="Liu X."/>
        </authorList>
    </citation>
    <scope>NUCLEOTIDE SEQUENCE [LARGE SCALE GENOMIC DNA]</scope>
    <source>
        <strain evidence="12">Cailab_2021Rc</strain>
        <tissue evidence="12">Muscle</tissue>
    </source>
</reference>
<comment type="caution">
    <text evidence="12">The sequence shown here is derived from an EMBL/GenBank/DDBJ whole genome shotgun (WGS) entry which is preliminary data.</text>
</comment>
<comment type="catalytic activity">
    <reaction evidence="8">
        <text>L-threonyl-[protein] + ATP = O-phospho-L-threonyl-[protein] + ADP + H(+)</text>
        <dbReference type="Rhea" id="RHEA:46608"/>
        <dbReference type="Rhea" id="RHEA-COMP:11060"/>
        <dbReference type="Rhea" id="RHEA-COMP:11605"/>
        <dbReference type="ChEBI" id="CHEBI:15378"/>
        <dbReference type="ChEBI" id="CHEBI:30013"/>
        <dbReference type="ChEBI" id="CHEBI:30616"/>
        <dbReference type="ChEBI" id="CHEBI:61977"/>
        <dbReference type="ChEBI" id="CHEBI:456216"/>
        <dbReference type="EC" id="2.7.11.1"/>
    </reaction>
</comment>
<comment type="similarity">
    <text evidence="10">Belongs to the protein kinase superfamily. CAMK Ser/Thr protein kinase family. DAP kinase subfamily.</text>
</comment>
<protein>
    <recommendedName>
        <fullName evidence="1">non-specific serine/threonine protein kinase</fullName>
        <ecNumber evidence="1">2.7.11.1</ecNumber>
    </recommendedName>
</protein>
<dbReference type="FunFam" id="3.30.200.20:FF:000175">
    <property type="entry name" value="Serine/threonine-protein kinase 17B"/>
    <property type="match status" value="1"/>
</dbReference>
<dbReference type="PANTHER" id="PTHR24342:SF12">
    <property type="entry name" value="DEATH-ASSOCIATED PROTEIN KINASE RELATED"/>
    <property type="match status" value="1"/>
</dbReference>
<keyword evidence="7" id="KW-0067">ATP-binding</keyword>
<dbReference type="InterPro" id="IPR008271">
    <property type="entry name" value="Ser/Thr_kinase_AS"/>
</dbReference>
<dbReference type="Gene3D" id="3.30.200.20">
    <property type="entry name" value="Phosphorylase Kinase, domain 1"/>
    <property type="match status" value="1"/>
</dbReference>
<evidence type="ECO:0000256" key="3">
    <source>
        <dbReference type="ARBA" id="ARBA00022553"/>
    </source>
</evidence>
<dbReference type="InterPro" id="IPR000719">
    <property type="entry name" value="Prot_kinase_dom"/>
</dbReference>
<sequence length="237" mass="26559">RGKSAAVRRCRDRSTGRQYAAKFLKKRRVSPELRPDVLHEVAVLEVCKDCPRVVSLHQVFESSSETVLILELACGGELQTLLDSDEVPTEGQVVRLMKQILDGIVYLHNMNVAHLDLKPQNLVLTGEYPNCDVKLCDFGISRHLSKGADVREIQGTPDYVAPEVLSYEPISLATDMWSVGVLMYVLLTGCSPFGGDSKQETFCNITQCRLDFPEELFEDISEEAQDLMTKLMVINPR</sequence>
<dbReference type="Pfam" id="PF00069">
    <property type="entry name" value="Pkinase"/>
    <property type="match status" value="1"/>
</dbReference>
<keyword evidence="6" id="KW-0418">Kinase</keyword>
<dbReference type="PROSITE" id="PS00108">
    <property type="entry name" value="PROTEIN_KINASE_ST"/>
    <property type="match status" value="1"/>
</dbReference>
<gene>
    <name evidence="12" type="ORF">AAG570_009877</name>
</gene>
<evidence type="ECO:0000313" key="13">
    <source>
        <dbReference type="Proteomes" id="UP001558652"/>
    </source>
</evidence>
<dbReference type="PIRSF" id="PIRSF000654">
    <property type="entry name" value="Integrin-linked_kinase"/>
    <property type="match status" value="1"/>
</dbReference>
<keyword evidence="4" id="KW-0808">Transferase</keyword>
<proteinExistence type="inferred from homology"/>
<keyword evidence="5" id="KW-0547">Nucleotide-binding</keyword>
<comment type="catalytic activity">
    <reaction evidence="9">
        <text>L-seryl-[protein] + ATP = O-phospho-L-seryl-[protein] + ADP + H(+)</text>
        <dbReference type="Rhea" id="RHEA:17989"/>
        <dbReference type="Rhea" id="RHEA-COMP:9863"/>
        <dbReference type="Rhea" id="RHEA-COMP:11604"/>
        <dbReference type="ChEBI" id="CHEBI:15378"/>
        <dbReference type="ChEBI" id="CHEBI:29999"/>
        <dbReference type="ChEBI" id="CHEBI:30616"/>
        <dbReference type="ChEBI" id="CHEBI:83421"/>
        <dbReference type="ChEBI" id="CHEBI:456216"/>
        <dbReference type="EC" id="2.7.11.1"/>
    </reaction>
</comment>
<accession>A0ABD0YQC5</accession>